<gene>
    <name evidence="2" type="ordered locus">Minf_0271</name>
</gene>
<evidence type="ECO:0000313" key="2">
    <source>
        <dbReference type="EMBL" id="ACD82331.1"/>
    </source>
</evidence>
<feature type="compositionally biased region" description="Basic residues" evidence="1">
    <location>
        <begin position="1"/>
        <end position="17"/>
    </location>
</feature>
<dbReference type="HOGENOM" id="CLU_3137581_0_0_0"/>
<name>B3DY54_METI4</name>
<feature type="region of interest" description="Disordered" evidence="1">
    <location>
        <begin position="1"/>
        <end position="26"/>
    </location>
</feature>
<protein>
    <submittedName>
        <fullName evidence="2">Uncharacterized protein</fullName>
    </submittedName>
</protein>
<reference evidence="2 3" key="1">
    <citation type="journal article" date="2008" name="Biol. Direct">
        <title>Complete genome sequence of the extremely acidophilic methanotroph isolate V4, Methylacidiphilum infernorum, a representative of the bacterial phylum Verrucomicrobia.</title>
        <authorList>
            <person name="Hou S."/>
            <person name="Makarova K.S."/>
            <person name="Saw J.H."/>
            <person name="Senin P."/>
            <person name="Ly B.V."/>
            <person name="Zhou Z."/>
            <person name="Ren Y."/>
            <person name="Wang J."/>
            <person name="Galperin M.Y."/>
            <person name="Omelchenko M.V."/>
            <person name="Wolf Y.I."/>
            <person name="Yutin N."/>
            <person name="Koonin E.V."/>
            <person name="Stott M.B."/>
            <person name="Mountain B.W."/>
            <person name="Crowe M.A."/>
            <person name="Smirnova A.V."/>
            <person name="Dunfield P.F."/>
            <person name="Feng L."/>
            <person name="Wang L."/>
            <person name="Alam M."/>
        </authorList>
    </citation>
    <scope>NUCLEOTIDE SEQUENCE [LARGE SCALE GENOMIC DNA]</scope>
    <source>
        <strain evidence="3">Isolate V4</strain>
    </source>
</reference>
<dbReference type="EMBL" id="CP000975">
    <property type="protein sequence ID" value="ACD82331.1"/>
    <property type="molecule type" value="Genomic_DNA"/>
</dbReference>
<dbReference type="AlphaFoldDB" id="B3DY54"/>
<sequence>MKSQPARKKMQRIKLSKAHYPPAEPRSIDIQEDLKLTHGSRWLIAGLSK</sequence>
<evidence type="ECO:0000256" key="1">
    <source>
        <dbReference type="SAM" id="MobiDB-lite"/>
    </source>
</evidence>
<dbReference type="Proteomes" id="UP000009149">
    <property type="component" value="Chromosome"/>
</dbReference>
<dbReference type="KEGG" id="min:Minf_0271"/>
<accession>B3DY54</accession>
<organism evidence="2 3">
    <name type="scientific">Methylacidiphilum infernorum (isolate V4)</name>
    <name type="common">Methylokorus infernorum (strain V4)</name>
    <dbReference type="NCBI Taxonomy" id="481448"/>
    <lineage>
        <taxon>Bacteria</taxon>
        <taxon>Pseudomonadati</taxon>
        <taxon>Verrucomicrobiota</taxon>
        <taxon>Methylacidiphilae</taxon>
        <taxon>Methylacidiphilales</taxon>
        <taxon>Methylacidiphilaceae</taxon>
        <taxon>Methylacidiphilum (ex Ratnadevi et al. 2023)</taxon>
    </lineage>
</organism>
<evidence type="ECO:0000313" key="3">
    <source>
        <dbReference type="Proteomes" id="UP000009149"/>
    </source>
</evidence>
<proteinExistence type="predicted"/>